<dbReference type="EMBL" id="JAUOZS010000002">
    <property type="protein sequence ID" value="MDT8903991.1"/>
    <property type="molecule type" value="Genomic_DNA"/>
</dbReference>
<dbReference type="RefSeq" id="WP_413782552.1">
    <property type="nucleotide sequence ID" value="NZ_JAUOZS010000002.1"/>
</dbReference>
<protein>
    <submittedName>
        <fullName evidence="3">PhzF family phenazine biosynthesis protein</fullName>
    </submittedName>
</protein>
<evidence type="ECO:0000313" key="4">
    <source>
        <dbReference type="Proteomes" id="UP001254848"/>
    </source>
</evidence>
<dbReference type="PIRSF" id="PIRSF016184">
    <property type="entry name" value="PhzC_PhzF"/>
    <property type="match status" value="1"/>
</dbReference>
<dbReference type="Gene3D" id="3.10.310.10">
    <property type="entry name" value="Diaminopimelate Epimerase, Chain A, domain 1"/>
    <property type="match status" value="2"/>
</dbReference>
<dbReference type="NCBIfam" id="TIGR00654">
    <property type="entry name" value="PhzF_family"/>
    <property type="match status" value="1"/>
</dbReference>
<dbReference type="PANTHER" id="PTHR13774">
    <property type="entry name" value="PHENAZINE BIOSYNTHESIS PROTEIN"/>
    <property type="match status" value="1"/>
</dbReference>
<dbReference type="Proteomes" id="UP001254848">
    <property type="component" value="Unassembled WGS sequence"/>
</dbReference>
<proteinExistence type="inferred from homology"/>
<evidence type="ECO:0000313" key="3">
    <source>
        <dbReference type="EMBL" id="MDT8903991.1"/>
    </source>
</evidence>
<dbReference type="InterPro" id="IPR003719">
    <property type="entry name" value="Phenazine_PhzF-like"/>
</dbReference>
<comment type="similarity">
    <text evidence="1">Belongs to the PhzF family.</text>
</comment>
<comment type="caution">
    <text evidence="3">The sequence shown here is derived from an EMBL/GenBank/DDBJ whole genome shotgun (WGS) entry which is preliminary data.</text>
</comment>
<dbReference type="Pfam" id="PF02567">
    <property type="entry name" value="PhzC-PhzF"/>
    <property type="match status" value="1"/>
</dbReference>
<accession>A0ABU3P4M6</accession>
<organism evidence="3 4">
    <name type="scientific">Anaeroselena agilis</name>
    <dbReference type="NCBI Taxonomy" id="3063788"/>
    <lineage>
        <taxon>Bacteria</taxon>
        <taxon>Bacillati</taxon>
        <taxon>Bacillota</taxon>
        <taxon>Negativicutes</taxon>
        <taxon>Acetonemataceae</taxon>
        <taxon>Anaeroselena</taxon>
    </lineage>
</organism>
<reference evidence="3 4" key="1">
    <citation type="submission" date="2023-07" db="EMBL/GenBank/DDBJ databases">
        <title>The novel representative of Negativicutes class, Anaeroselena agilis gen. nov. sp. nov.</title>
        <authorList>
            <person name="Prokofeva M.I."/>
            <person name="Elcheninov A.G."/>
            <person name="Klyukina A."/>
            <person name="Kublanov I.V."/>
            <person name="Frolov E.N."/>
            <person name="Podosokorskaya O.A."/>
        </authorList>
    </citation>
    <scope>NUCLEOTIDE SEQUENCE [LARGE SCALE GENOMIC DNA]</scope>
    <source>
        <strain evidence="3 4">4137-cl</strain>
    </source>
</reference>
<dbReference type="PANTHER" id="PTHR13774:SF17">
    <property type="entry name" value="PHENAZINE BIOSYNTHESIS-LIKE DOMAIN-CONTAINING PROTEIN"/>
    <property type="match status" value="1"/>
</dbReference>
<dbReference type="SUPFAM" id="SSF54506">
    <property type="entry name" value="Diaminopimelate epimerase-like"/>
    <property type="match status" value="1"/>
</dbReference>
<name>A0ABU3P4M6_9FIRM</name>
<keyword evidence="2" id="KW-0413">Isomerase</keyword>
<keyword evidence="4" id="KW-1185">Reference proteome</keyword>
<sequence>MRIPIYQVDAFTAEPYKGNPAAVCLLDKAADEAWMQSVAAEMNLSETAFIFPEGDGYRLRWFTPKSEVKLCGHATLATAHVLFTEKGVPRDKPINFHTLSGLLTARYADGLIELDFPASPVAPCEAPPGLVEALGVRPVFVGRGDEDYLVEVATEQEVRAAAPDFARLVKTPCRGVILTAPSRTGDYDFVSRFFAPAVGVNEDPVTGSAHCRLVPYWQSKLTKEAFTAYQASARGGFLKVAARGDRVSIRGHAVTVLAGELLA</sequence>
<evidence type="ECO:0000256" key="1">
    <source>
        <dbReference type="ARBA" id="ARBA00008270"/>
    </source>
</evidence>
<gene>
    <name evidence="3" type="ORF">Q4T40_22385</name>
</gene>
<evidence type="ECO:0000256" key="2">
    <source>
        <dbReference type="ARBA" id="ARBA00023235"/>
    </source>
</evidence>